<dbReference type="Pfam" id="PF08491">
    <property type="entry name" value="SE"/>
    <property type="match status" value="1"/>
</dbReference>
<dbReference type="GO" id="GO:0006696">
    <property type="term" value="P:ergosterol biosynthetic process"/>
    <property type="evidence" value="ECO:0007669"/>
    <property type="project" value="TreeGrafter"/>
</dbReference>
<evidence type="ECO:0000256" key="2">
    <source>
        <dbReference type="ARBA" id="ARBA00004154"/>
    </source>
</evidence>
<dbReference type="InterPro" id="IPR036188">
    <property type="entry name" value="FAD/NAD-bd_sf"/>
</dbReference>
<comment type="function">
    <text evidence="10">Catalyzes the stereospecific oxidation of squalene to (S)-2,3-epoxysqualene, and is considered to be a rate-limiting enzyme in steroid biosynthesis.</text>
</comment>
<comment type="similarity">
    <text evidence="3 10">Belongs to the squalene monooxygenase family.</text>
</comment>
<evidence type="ECO:0000256" key="7">
    <source>
        <dbReference type="ARBA" id="ARBA00022848"/>
    </source>
</evidence>
<evidence type="ECO:0000256" key="4">
    <source>
        <dbReference type="ARBA" id="ARBA00012312"/>
    </source>
</evidence>
<dbReference type="InParanoid" id="I2H7Z7"/>
<keyword evidence="6 10" id="KW-0274">FAD</keyword>
<gene>
    <name evidence="12" type="primary">TBLA0H02130</name>
    <name evidence="12" type="ORF">TBLA_0H02130</name>
</gene>
<dbReference type="GO" id="GO:0004506">
    <property type="term" value="F:squalene monooxygenase activity"/>
    <property type="evidence" value="ECO:0007669"/>
    <property type="project" value="UniProtKB-UniRule"/>
</dbReference>
<dbReference type="PANTHER" id="PTHR10835">
    <property type="entry name" value="SQUALENE MONOOXYGENASE"/>
    <property type="match status" value="1"/>
</dbReference>
<evidence type="ECO:0000256" key="10">
    <source>
        <dbReference type="RuleBase" id="RU367121"/>
    </source>
</evidence>
<evidence type="ECO:0000256" key="6">
    <source>
        <dbReference type="ARBA" id="ARBA00022827"/>
    </source>
</evidence>
<dbReference type="PRINTS" id="PR00420">
    <property type="entry name" value="RNGMNOXGNASE"/>
</dbReference>
<keyword evidence="10" id="KW-0256">Endoplasmic reticulum</keyword>
<protein>
    <recommendedName>
        <fullName evidence="4 10">Squalene monooxygenase</fullName>
        <ecNumber evidence="4 10">1.14.14.17</ecNumber>
    </recommendedName>
</protein>
<dbReference type="InterPro" id="IPR040125">
    <property type="entry name" value="Squalene_monox"/>
</dbReference>
<dbReference type="GO" id="GO:0005789">
    <property type="term" value="C:endoplasmic reticulum membrane"/>
    <property type="evidence" value="ECO:0007669"/>
    <property type="project" value="UniProtKB-SubCell"/>
</dbReference>
<dbReference type="EMBL" id="HE806323">
    <property type="protein sequence ID" value="CCH62499.1"/>
    <property type="molecule type" value="Genomic_DNA"/>
</dbReference>
<dbReference type="Proteomes" id="UP000002866">
    <property type="component" value="Chromosome 8"/>
</dbReference>
<sequence>MDAKAFDVSTESTPKELLIADDSIVYDAIVVGAGVIGPCIATSLARKGKNVLIIEKSWAMPERIVGELMQPGGVRALRSLGMVQAINNIDAFPVTGYTVFYNDQKVDIPYPYKADIAPLEKIEGLVKDGNDQVLEDKNLHVKDYEEDERERGVAFVHGRFLDNLRKITMSETNVTCLQGNCIEILRNEKNEVIGTKVEIEGRGKISFKADLTFICDGIFSHFRKELSTTHIPKVESSFIGMALFHADIPAPMHGHVILGSDHLPIILYQISSVETRILCAYNSKKVPSNIKEWMIKNVQPFIPKSLRAAFDLALIDNKFKSLPNSYLPSVPNTVPGMCVIGDAMNMRHPLTGGGMTVGLSDVVLFVKMFGDMDFSDRSKITLEMEKFHQDKRSYDSVINTLSISLYSLFAAENDNLKALQKGCFKYFQRGGNCVNVPIKFLSGTLPNPLLLSKTFFAVVLYAIITNIQEHGVKGLPITLLQAISILLTACKVFTPYLYREWAN</sequence>
<dbReference type="HOGENOM" id="CLU_026390_0_0_1"/>
<dbReference type="eggNOG" id="KOG1298">
    <property type="taxonomic scope" value="Eukaryota"/>
</dbReference>
<dbReference type="AlphaFoldDB" id="I2H7Z7"/>
<organism evidence="12 13">
    <name type="scientific">Henningerozyma blattae (strain ATCC 34711 / CBS 6284 / DSM 70876 / NBRC 10599 / NRRL Y-10934 / UCD 77-7)</name>
    <name type="common">Yeast</name>
    <name type="synonym">Tetrapisispora blattae</name>
    <dbReference type="NCBI Taxonomy" id="1071380"/>
    <lineage>
        <taxon>Eukaryota</taxon>
        <taxon>Fungi</taxon>
        <taxon>Dikarya</taxon>
        <taxon>Ascomycota</taxon>
        <taxon>Saccharomycotina</taxon>
        <taxon>Saccharomycetes</taxon>
        <taxon>Saccharomycetales</taxon>
        <taxon>Saccharomycetaceae</taxon>
        <taxon>Henningerozyma</taxon>
    </lineage>
</organism>
<reference evidence="12 13" key="1">
    <citation type="journal article" date="2011" name="Proc. Natl. Acad. Sci. U.S.A.">
        <title>Evolutionary erosion of yeast sex chromosomes by mating-type switching accidents.</title>
        <authorList>
            <person name="Gordon J.L."/>
            <person name="Armisen D."/>
            <person name="Proux-Wera E."/>
            <person name="Oheigeartaigh S.S."/>
            <person name="Byrne K.P."/>
            <person name="Wolfe K.H."/>
        </authorList>
    </citation>
    <scope>NUCLEOTIDE SEQUENCE [LARGE SCALE GENOMIC DNA]</scope>
    <source>
        <strain evidence="13">ATCC 34711 / CBS 6284 / DSM 70876 / NBRC 10599 / NRRL Y-10934 / UCD 77-7</strain>
    </source>
</reference>
<keyword evidence="7" id="KW-0492">Microsome</keyword>
<dbReference type="RefSeq" id="XP_004182018.1">
    <property type="nucleotide sequence ID" value="XM_004181970.1"/>
</dbReference>
<evidence type="ECO:0000256" key="9">
    <source>
        <dbReference type="ARBA" id="ARBA00023136"/>
    </source>
</evidence>
<dbReference type="STRING" id="1071380.I2H7Z7"/>
<feature type="domain" description="Squalene epoxidase" evidence="11">
    <location>
        <begin position="208"/>
        <end position="479"/>
    </location>
</feature>
<keyword evidence="9" id="KW-0472">Membrane</keyword>
<dbReference type="UniPathway" id="UPA00767">
    <property type="reaction ID" value="UER00752"/>
</dbReference>
<dbReference type="OrthoDB" id="1678617at2759"/>
<dbReference type="OMA" id="CATSMGC"/>
<dbReference type="KEGG" id="tbl:TBLA_0H02130"/>
<evidence type="ECO:0000313" key="13">
    <source>
        <dbReference type="Proteomes" id="UP000002866"/>
    </source>
</evidence>
<evidence type="ECO:0000256" key="1">
    <source>
        <dbReference type="ARBA" id="ARBA00001974"/>
    </source>
</evidence>
<comment type="catalytic activity">
    <reaction evidence="10">
        <text>squalene + reduced [NADPH--hemoprotein reductase] + O2 = (S)-2,3-epoxysqualene + oxidized [NADPH--hemoprotein reductase] + H2O + H(+)</text>
        <dbReference type="Rhea" id="RHEA:25282"/>
        <dbReference type="Rhea" id="RHEA-COMP:11964"/>
        <dbReference type="Rhea" id="RHEA-COMP:11965"/>
        <dbReference type="ChEBI" id="CHEBI:15377"/>
        <dbReference type="ChEBI" id="CHEBI:15378"/>
        <dbReference type="ChEBI" id="CHEBI:15379"/>
        <dbReference type="ChEBI" id="CHEBI:15440"/>
        <dbReference type="ChEBI" id="CHEBI:15441"/>
        <dbReference type="ChEBI" id="CHEBI:57618"/>
        <dbReference type="ChEBI" id="CHEBI:58210"/>
        <dbReference type="EC" id="1.14.14.17"/>
    </reaction>
</comment>
<dbReference type="InterPro" id="IPR013698">
    <property type="entry name" value="Squalene_epoxidase"/>
</dbReference>
<accession>I2H7Z7</accession>
<evidence type="ECO:0000256" key="3">
    <source>
        <dbReference type="ARBA" id="ARBA00008802"/>
    </source>
</evidence>
<comment type="cofactor">
    <cofactor evidence="1 10">
        <name>FAD</name>
        <dbReference type="ChEBI" id="CHEBI:57692"/>
    </cofactor>
</comment>
<dbReference type="Gene3D" id="3.50.50.60">
    <property type="entry name" value="FAD/NAD(P)-binding domain"/>
    <property type="match status" value="1"/>
</dbReference>
<keyword evidence="8 10" id="KW-0560">Oxidoreductase</keyword>
<proteinExistence type="inferred from homology"/>
<keyword evidence="13" id="KW-1185">Reference proteome</keyword>
<dbReference type="SUPFAM" id="SSF51905">
    <property type="entry name" value="FAD/NAD(P)-binding domain"/>
    <property type="match status" value="1"/>
</dbReference>
<evidence type="ECO:0000256" key="8">
    <source>
        <dbReference type="ARBA" id="ARBA00023002"/>
    </source>
</evidence>
<dbReference type="GeneID" id="14497656"/>
<keyword evidence="5 10" id="KW-0285">Flavoprotein</keyword>
<dbReference type="GO" id="GO:0050660">
    <property type="term" value="F:flavin adenine dinucleotide binding"/>
    <property type="evidence" value="ECO:0007669"/>
    <property type="project" value="UniProtKB-UniRule"/>
</dbReference>
<dbReference type="EC" id="1.14.14.17" evidence="4 10"/>
<name>I2H7Z7_HENB6</name>
<evidence type="ECO:0000313" key="12">
    <source>
        <dbReference type="EMBL" id="CCH62499.1"/>
    </source>
</evidence>
<comment type="subcellular location">
    <subcellularLocation>
        <location evidence="10">Endoplasmic reticulum membrane</location>
        <topology evidence="10">Multi-pass membrane protein</topology>
    </subcellularLocation>
    <subcellularLocation>
        <location evidence="2">Microsome membrane</location>
        <topology evidence="2">Multi-pass membrane protein</topology>
    </subcellularLocation>
</comment>
<evidence type="ECO:0000259" key="11">
    <source>
        <dbReference type="Pfam" id="PF08491"/>
    </source>
</evidence>
<evidence type="ECO:0000256" key="5">
    <source>
        <dbReference type="ARBA" id="ARBA00022630"/>
    </source>
</evidence>
<dbReference type="PANTHER" id="PTHR10835:SF0">
    <property type="entry name" value="SQUALENE MONOOXYGENASE"/>
    <property type="match status" value="1"/>
</dbReference>